<organism evidence="9">
    <name type="scientific">Brucella pinnipedialis M292/94/1</name>
    <dbReference type="NCBI Taxonomy" id="520462"/>
    <lineage>
        <taxon>Bacteria</taxon>
        <taxon>Pseudomonadati</taxon>
        <taxon>Pseudomonadota</taxon>
        <taxon>Alphaproteobacteria</taxon>
        <taxon>Hyphomicrobiales</taxon>
        <taxon>Brucellaceae</taxon>
        <taxon>Brucella/Ochrobactrum group</taxon>
        <taxon>Brucella</taxon>
    </lineage>
</organism>
<dbReference type="PANTHER" id="PTHR11707">
    <property type="entry name" value="L-ASPARAGINASE"/>
    <property type="match status" value="1"/>
</dbReference>
<sequence>MKTGRTDRPRILIVSTGGTIASRYDPQTDSLLSVSTGKELLSSLGALAPAVDVVLDEFCNLGSNRIDLDTSFRLAHHIDERLRDRTVDGCVVTHGTDTLEESAFLAQLTISSRKPVVFTGAQRSADEPDADGPRNLADAISVAASPEARDLGTLVVFAGKVLSSIDATKIHTSKLEAYDAPGYGPLGVVDHGAVFITRKPLGYPMIAAHSIETRVDLITLAMGADGRLIEAAINSGTHGFILETFGRGNATPAVVDAVARATERGIVTIITSRCPDGRVLPVYGDGGGSDLEKAGAIFAGRLNGPKARILLCLSLPTIPVEELGRLFEQFGR</sequence>
<dbReference type="InterPro" id="IPR027475">
    <property type="entry name" value="Asparaginase/glutaminase_AS2"/>
</dbReference>
<dbReference type="Pfam" id="PF00710">
    <property type="entry name" value="Asparaginase"/>
    <property type="match status" value="1"/>
</dbReference>
<proteinExistence type="inferred from homology"/>
<dbReference type="CDD" id="cd08964">
    <property type="entry name" value="L-asparaginase_II"/>
    <property type="match status" value="1"/>
</dbReference>
<evidence type="ECO:0000256" key="6">
    <source>
        <dbReference type="PROSITE-ProRule" id="PRU10100"/>
    </source>
</evidence>
<evidence type="ECO:0000256" key="4">
    <source>
        <dbReference type="PIRSR" id="PIRSR001220-2"/>
    </source>
</evidence>
<dbReference type="SFLD" id="SFLDS00057">
    <property type="entry name" value="Glutaminase/Asparaginase"/>
    <property type="match status" value="1"/>
</dbReference>
<evidence type="ECO:0000256" key="1">
    <source>
        <dbReference type="ARBA" id="ARBA00010518"/>
    </source>
</evidence>
<comment type="similarity">
    <text evidence="1">Belongs to the asparaginase 1 family.</text>
</comment>
<dbReference type="PRINTS" id="PR00139">
    <property type="entry name" value="ASNGLNASE"/>
</dbReference>
<dbReference type="PROSITE" id="PS51732">
    <property type="entry name" value="ASN_GLN_ASE_3"/>
    <property type="match status" value="1"/>
</dbReference>
<dbReference type="InterPro" id="IPR036152">
    <property type="entry name" value="Asp/glu_Ase-like_sf"/>
</dbReference>
<dbReference type="SMART" id="SM00870">
    <property type="entry name" value="Asparaginase"/>
    <property type="match status" value="1"/>
</dbReference>
<dbReference type="RefSeq" id="WP_002965026.1">
    <property type="nucleotide sequence ID" value="NZ_EQ999546.1"/>
</dbReference>
<evidence type="ECO:0000256" key="3">
    <source>
        <dbReference type="PIRSR" id="PIRSR001220-1"/>
    </source>
</evidence>
<dbReference type="PANTHER" id="PTHR11707:SF28">
    <property type="entry name" value="60 KDA LYSOPHOSPHOLIPASE"/>
    <property type="match status" value="1"/>
</dbReference>
<accession>A0A0E1X9R9</accession>
<dbReference type="GO" id="GO:0004067">
    <property type="term" value="F:asparaginase activity"/>
    <property type="evidence" value="ECO:0007669"/>
    <property type="project" value="UniProtKB-UniRule"/>
</dbReference>
<evidence type="ECO:0000256" key="2">
    <source>
        <dbReference type="ARBA" id="ARBA00022801"/>
    </source>
</evidence>
<evidence type="ECO:0000313" key="9">
    <source>
        <dbReference type="EMBL" id="EEZ29972.1"/>
    </source>
</evidence>
<evidence type="ECO:0000259" key="8">
    <source>
        <dbReference type="Pfam" id="PF17763"/>
    </source>
</evidence>
<feature type="domain" description="Asparaginase/glutaminase C-terminal" evidence="8">
    <location>
        <begin position="214"/>
        <end position="315"/>
    </location>
</feature>
<dbReference type="Proteomes" id="UP000004659">
    <property type="component" value="Unassembled WGS sequence"/>
</dbReference>
<keyword evidence="2" id="KW-0378">Hydrolase</keyword>
<dbReference type="FunFam" id="3.40.50.1170:FF:000001">
    <property type="entry name" value="L-asparaginase 2"/>
    <property type="match status" value="1"/>
</dbReference>
<name>A0A0E1X9R9_9HYPH</name>
<feature type="binding site" evidence="4">
    <location>
        <begin position="96"/>
        <end position="97"/>
    </location>
    <ligand>
        <name>substrate</name>
    </ligand>
</feature>
<gene>
    <name evidence="9" type="ORF">BALG_00091</name>
</gene>
<reference evidence="9" key="1">
    <citation type="submission" date="2009-01" db="EMBL/GenBank/DDBJ databases">
        <title>The Genome Sequence of Brucella pinnipedialis M292/94/1.</title>
        <authorList>
            <consortium name="The Broad Institute Genome Sequencing Platform"/>
            <person name="Ward D."/>
            <person name="Young S.K."/>
            <person name="Kodira C.D."/>
            <person name="Zeng Q."/>
            <person name="Koehrsen M."/>
            <person name="Alvarado L."/>
            <person name="Berlin A."/>
            <person name="Borenstein D."/>
            <person name="Chen Z."/>
            <person name="Engels R."/>
            <person name="Freedman E."/>
            <person name="Gellesch M."/>
            <person name="Goldberg J."/>
            <person name="Griggs A."/>
            <person name="Gujja S."/>
            <person name="Heiman D."/>
            <person name="Hepburn T."/>
            <person name="Howarth C."/>
            <person name="Jen D."/>
            <person name="Larson L."/>
            <person name="Lewis B."/>
            <person name="Mehta T."/>
            <person name="Park D."/>
            <person name="Pearson M."/>
            <person name="Roberts A."/>
            <person name="Saif S."/>
            <person name="Shea T."/>
            <person name="Shenoy N."/>
            <person name="Sisk P."/>
            <person name="Stolte C."/>
            <person name="Sykes S."/>
            <person name="Walk T."/>
            <person name="White J."/>
            <person name="Yandava C."/>
            <person name="Whatmore A.M."/>
            <person name="Perrett L.L."/>
            <person name="O'Callaghan D."/>
            <person name="Nusbaum C."/>
            <person name="Galagan J."/>
            <person name="Birren B."/>
        </authorList>
    </citation>
    <scope>NUCLEOTIDE SEQUENCE [LARGE SCALE GENOMIC DNA]</scope>
    <source>
        <strain evidence="9">M292/94/1</strain>
    </source>
</reference>
<feature type="domain" description="L-asparaginase N-terminal" evidence="7">
    <location>
        <begin position="10"/>
        <end position="200"/>
    </location>
</feature>
<dbReference type="InterPro" id="IPR004550">
    <property type="entry name" value="AsnASE_II"/>
</dbReference>
<dbReference type="InterPro" id="IPR020827">
    <property type="entry name" value="Asparaginase/glutaminase_AS1"/>
</dbReference>
<dbReference type="SUPFAM" id="SSF53774">
    <property type="entry name" value="Glutaminase/Asparaginase"/>
    <property type="match status" value="1"/>
</dbReference>
<dbReference type="PIRSF" id="PIRSF500176">
    <property type="entry name" value="L_ASNase"/>
    <property type="match status" value="1"/>
</dbReference>
<dbReference type="InterPro" id="IPR006034">
    <property type="entry name" value="Asparaginase/glutaminase-like"/>
</dbReference>
<dbReference type="Gene3D" id="3.40.50.1170">
    <property type="entry name" value="L-asparaginase, N-terminal domain"/>
    <property type="match status" value="1"/>
</dbReference>
<dbReference type="InterPro" id="IPR027473">
    <property type="entry name" value="L-asparaginase_C"/>
</dbReference>
<dbReference type="Gene3D" id="3.40.50.40">
    <property type="match status" value="1"/>
</dbReference>
<feature type="active site" evidence="5">
    <location>
        <position position="19"/>
    </location>
</feature>
<feature type="active site" description="O-isoaspartyl threonine intermediate" evidence="3">
    <location>
        <position position="19"/>
    </location>
</feature>
<dbReference type="AlphaFoldDB" id="A0A0E1X9R9"/>
<dbReference type="PROSITE" id="PS00144">
    <property type="entry name" value="ASN_GLN_ASE_1"/>
    <property type="match status" value="1"/>
</dbReference>
<protein>
    <submittedName>
        <fullName evidence="9">Asparaginase/glutaminase</fullName>
    </submittedName>
</protein>
<dbReference type="EMBL" id="EQ999546">
    <property type="protein sequence ID" value="EEZ29972.1"/>
    <property type="molecule type" value="Genomic_DNA"/>
</dbReference>
<dbReference type="GO" id="GO:0006528">
    <property type="term" value="P:asparagine metabolic process"/>
    <property type="evidence" value="ECO:0007669"/>
    <property type="project" value="InterPro"/>
</dbReference>
<feature type="active site" evidence="6">
    <location>
        <position position="96"/>
    </location>
</feature>
<dbReference type="InterPro" id="IPR027474">
    <property type="entry name" value="L-asparaginase_N"/>
</dbReference>
<dbReference type="PIRSF" id="PIRSF001220">
    <property type="entry name" value="L-ASNase_gatD"/>
    <property type="match status" value="1"/>
</dbReference>
<dbReference type="GeneID" id="93017718"/>
<dbReference type="HOGENOM" id="CLU_019134_1_0_5"/>
<dbReference type="Pfam" id="PF17763">
    <property type="entry name" value="Asparaginase_C"/>
    <property type="match status" value="1"/>
</dbReference>
<evidence type="ECO:0000259" key="7">
    <source>
        <dbReference type="Pfam" id="PF00710"/>
    </source>
</evidence>
<feature type="binding site" evidence="4">
    <location>
        <position position="63"/>
    </location>
    <ligand>
        <name>substrate</name>
    </ligand>
</feature>
<dbReference type="InterPro" id="IPR037152">
    <property type="entry name" value="L-asparaginase_N_sf"/>
</dbReference>
<dbReference type="PROSITE" id="PS00917">
    <property type="entry name" value="ASN_GLN_ASE_2"/>
    <property type="match status" value="1"/>
</dbReference>
<evidence type="ECO:0000256" key="5">
    <source>
        <dbReference type="PROSITE-ProRule" id="PRU10099"/>
    </source>
</evidence>
<dbReference type="InterPro" id="IPR040919">
    <property type="entry name" value="Asparaginase_C"/>
</dbReference>